<evidence type="ECO:0000313" key="1">
    <source>
        <dbReference type="EMBL" id="GIM76688.1"/>
    </source>
</evidence>
<dbReference type="AlphaFoldDB" id="A0A919STB9"/>
<organism evidence="1 2">
    <name type="scientific">Winogradskya consettensis</name>
    <dbReference type="NCBI Taxonomy" id="113560"/>
    <lineage>
        <taxon>Bacteria</taxon>
        <taxon>Bacillati</taxon>
        <taxon>Actinomycetota</taxon>
        <taxon>Actinomycetes</taxon>
        <taxon>Micromonosporales</taxon>
        <taxon>Micromonosporaceae</taxon>
        <taxon>Winogradskya</taxon>
    </lineage>
</organism>
<dbReference type="Proteomes" id="UP000680865">
    <property type="component" value="Unassembled WGS sequence"/>
</dbReference>
<proteinExistence type="predicted"/>
<protein>
    <submittedName>
        <fullName evidence="1">Uncharacterized protein</fullName>
    </submittedName>
</protein>
<dbReference type="EMBL" id="BOQP01000028">
    <property type="protein sequence ID" value="GIM76688.1"/>
    <property type="molecule type" value="Genomic_DNA"/>
</dbReference>
<reference evidence="1" key="1">
    <citation type="submission" date="2021-03" db="EMBL/GenBank/DDBJ databases">
        <title>Whole genome shotgun sequence of Actinoplanes consettensis NBRC 14913.</title>
        <authorList>
            <person name="Komaki H."/>
            <person name="Tamura T."/>
        </authorList>
    </citation>
    <scope>NUCLEOTIDE SEQUENCE</scope>
    <source>
        <strain evidence="1">NBRC 14913</strain>
    </source>
</reference>
<sequence length="181" mass="19510">MPLNCHRRRSAAERTALLHHLLLTRHLAERNVTVPGGLTCRLGEEAVNVAVSVALGPLDEVVTTPFHPPTGLFAILVSRPAGRSSPEPTRHVSISIERTSAGDETAREAVNSLDVEDLLSAVQQALGAVRTGDCARAVLVRLDESADPIDVLVTRMRIDHQLDDNALRAIDDDARQLARAA</sequence>
<comment type="caution">
    <text evidence="1">The sequence shown here is derived from an EMBL/GenBank/DDBJ whole genome shotgun (WGS) entry which is preliminary data.</text>
</comment>
<name>A0A919STB9_9ACTN</name>
<evidence type="ECO:0000313" key="2">
    <source>
        <dbReference type="Proteomes" id="UP000680865"/>
    </source>
</evidence>
<gene>
    <name evidence="1" type="ORF">Aco04nite_51600</name>
</gene>
<keyword evidence="2" id="KW-1185">Reference proteome</keyword>
<accession>A0A919STB9</accession>